<comment type="caution">
    <text evidence="6">The sequence shown here is derived from an EMBL/GenBank/DDBJ whole genome shotgun (WGS) entry which is preliminary data.</text>
</comment>
<dbReference type="RefSeq" id="WP_095005794.1">
    <property type="nucleotide sequence ID" value="NZ_LHUG01000001.1"/>
</dbReference>
<dbReference type="CDD" id="cd08645">
    <property type="entry name" value="FMT_core_GART"/>
    <property type="match status" value="1"/>
</dbReference>
<dbReference type="InterPro" id="IPR002376">
    <property type="entry name" value="Formyl_transf_N"/>
</dbReference>
<dbReference type="EMBL" id="LHUG01000001">
    <property type="protein sequence ID" value="PAB02179.1"/>
    <property type="molecule type" value="Genomic_DNA"/>
</dbReference>
<evidence type="ECO:0000256" key="1">
    <source>
        <dbReference type="ARBA" id="ARBA00005054"/>
    </source>
</evidence>
<dbReference type="PANTHER" id="PTHR43369">
    <property type="entry name" value="PHOSPHORIBOSYLGLYCINAMIDE FORMYLTRANSFERASE"/>
    <property type="match status" value="1"/>
</dbReference>
<evidence type="ECO:0000256" key="3">
    <source>
        <dbReference type="ARBA" id="ARBA00022755"/>
    </source>
</evidence>
<reference evidence="6 7" key="1">
    <citation type="submission" date="2015-08" db="EMBL/GenBank/DDBJ databases">
        <title>Enterococcus genome sequence.</title>
        <authorList>
            <person name="Acedo J.Z."/>
            <person name="Vederas J.C."/>
        </authorList>
    </citation>
    <scope>NUCLEOTIDE SEQUENCE [LARGE SCALE GENOMIC DNA]</scope>
    <source>
        <strain evidence="6 7">49</strain>
    </source>
</reference>
<accession>A0A267HV35</accession>
<dbReference type="GO" id="GO:0004644">
    <property type="term" value="F:phosphoribosylglycinamide formyltransferase activity"/>
    <property type="evidence" value="ECO:0007669"/>
    <property type="project" value="UniProtKB-UniRule"/>
</dbReference>
<keyword evidence="2 4" id="KW-0808">Transferase</keyword>
<dbReference type="GO" id="GO:0005829">
    <property type="term" value="C:cytosol"/>
    <property type="evidence" value="ECO:0007669"/>
    <property type="project" value="TreeGrafter"/>
</dbReference>
<keyword evidence="7" id="KW-1185">Reference proteome</keyword>
<organism evidence="6 7">
    <name type="scientific">Enterococcus canintestini</name>
    <dbReference type="NCBI Taxonomy" id="317010"/>
    <lineage>
        <taxon>Bacteria</taxon>
        <taxon>Bacillati</taxon>
        <taxon>Bacillota</taxon>
        <taxon>Bacilli</taxon>
        <taxon>Lactobacillales</taxon>
        <taxon>Enterococcaceae</taxon>
        <taxon>Enterococcus</taxon>
    </lineage>
</organism>
<dbReference type="FunFam" id="3.40.50.170:FF:000007">
    <property type="entry name" value="Phosphoribosylglycinamide formyltransferase"/>
    <property type="match status" value="1"/>
</dbReference>
<dbReference type="InterPro" id="IPR036477">
    <property type="entry name" value="Formyl_transf_N_sf"/>
</dbReference>
<name>A0A267HV35_9ENTE</name>
<feature type="binding site" evidence="4">
    <location>
        <position position="106"/>
    </location>
    <ligand>
        <name>(6R)-10-formyltetrahydrofolate</name>
        <dbReference type="ChEBI" id="CHEBI:195366"/>
    </ligand>
</feature>
<comment type="catalytic activity">
    <reaction evidence="4">
        <text>N(1)-(5-phospho-beta-D-ribosyl)glycinamide + (6R)-10-formyltetrahydrofolate = N(2)-formyl-N(1)-(5-phospho-beta-D-ribosyl)glycinamide + (6S)-5,6,7,8-tetrahydrofolate + H(+)</text>
        <dbReference type="Rhea" id="RHEA:15053"/>
        <dbReference type="ChEBI" id="CHEBI:15378"/>
        <dbReference type="ChEBI" id="CHEBI:57453"/>
        <dbReference type="ChEBI" id="CHEBI:143788"/>
        <dbReference type="ChEBI" id="CHEBI:147286"/>
        <dbReference type="ChEBI" id="CHEBI:195366"/>
        <dbReference type="EC" id="2.1.2.2"/>
    </reaction>
</comment>
<dbReference type="Proteomes" id="UP000216797">
    <property type="component" value="Unassembled WGS sequence"/>
</dbReference>
<sequence length="190" mass="20808">MRIAVLASGNGSNFAALADFFQKEKLPAEIALVFSDKKDAFVLKRAEKFNVPTFHLAPKDFADKKAYETALLALLQREKIDLIVLAGYMRIIGEGLLTAFPKKIINIHPSLLPAFPGLHGIKDAYDYGVKVTGVTVHYIDAGVDTGPIIAQAPVSIAPEDDLTTLEAKIHQVEHQLYPEVLKKIVMSKGK</sequence>
<dbReference type="SUPFAM" id="SSF53328">
    <property type="entry name" value="Formyltransferase"/>
    <property type="match status" value="1"/>
</dbReference>
<evidence type="ECO:0000256" key="4">
    <source>
        <dbReference type="HAMAP-Rule" id="MF_01930"/>
    </source>
</evidence>
<dbReference type="AlphaFoldDB" id="A0A267HV35"/>
<dbReference type="PANTHER" id="PTHR43369:SF2">
    <property type="entry name" value="PHOSPHORIBOSYLGLYCINAMIDE FORMYLTRANSFERASE"/>
    <property type="match status" value="1"/>
</dbReference>
<dbReference type="GO" id="GO:0006189">
    <property type="term" value="P:'de novo' IMP biosynthetic process"/>
    <property type="evidence" value="ECO:0007669"/>
    <property type="project" value="UniProtKB-UniRule"/>
</dbReference>
<protein>
    <recommendedName>
        <fullName evidence="4">Phosphoribosylglycinamide formyltransferase</fullName>
        <ecNumber evidence="4">2.1.2.2</ecNumber>
    </recommendedName>
    <alternativeName>
        <fullName evidence="4">5'-phosphoribosylglycinamide transformylase</fullName>
    </alternativeName>
    <alternativeName>
        <fullName evidence="4">GAR transformylase</fullName>
        <shortName evidence="4">GART</shortName>
    </alternativeName>
</protein>
<dbReference type="InterPro" id="IPR004607">
    <property type="entry name" value="GART"/>
</dbReference>
<dbReference type="EC" id="2.1.2.2" evidence="4"/>
<evidence type="ECO:0000313" key="7">
    <source>
        <dbReference type="Proteomes" id="UP000216797"/>
    </source>
</evidence>
<evidence type="ECO:0000256" key="2">
    <source>
        <dbReference type="ARBA" id="ARBA00022679"/>
    </source>
</evidence>
<feature type="site" description="Raises pKa of active site His" evidence="4">
    <location>
        <position position="144"/>
    </location>
</feature>
<feature type="domain" description="Formyl transferase N-terminal" evidence="5">
    <location>
        <begin position="1"/>
        <end position="181"/>
    </location>
</feature>
<proteinExistence type="inferred from homology"/>
<feature type="binding site" evidence="4">
    <location>
        <begin position="11"/>
        <end position="13"/>
    </location>
    <ligand>
        <name>N(1)-(5-phospho-beta-D-ribosyl)glycinamide</name>
        <dbReference type="ChEBI" id="CHEBI:143788"/>
    </ligand>
</feature>
<evidence type="ECO:0000313" key="6">
    <source>
        <dbReference type="EMBL" id="PAB02179.1"/>
    </source>
</evidence>
<feature type="binding site" evidence="4">
    <location>
        <begin position="89"/>
        <end position="92"/>
    </location>
    <ligand>
        <name>(6R)-10-formyltetrahydrofolate</name>
        <dbReference type="ChEBI" id="CHEBI:195366"/>
    </ligand>
</feature>
<comment type="pathway">
    <text evidence="1 4">Purine metabolism; IMP biosynthesis via de novo pathway; N(2)-formyl-N(1)-(5-phospho-D-ribosyl)glycinamide from N(1)-(5-phospho-D-ribosyl)glycinamide (10-formyl THF route): step 1/1.</text>
</comment>
<dbReference type="HAMAP" id="MF_01930">
    <property type="entry name" value="PurN"/>
    <property type="match status" value="1"/>
</dbReference>
<dbReference type="Pfam" id="PF00551">
    <property type="entry name" value="Formyl_trans_N"/>
    <property type="match status" value="1"/>
</dbReference>
<gene>
    <name evidence="4" type="primary">purN</name>
    <name evidence="6" type="ORF">AKL21_01275</name>
</gene>
<keyword evidence="3 4" id="KW-0658">Purine biosynthesis</keyword>
<comment type="similarity">
    <text evidence="4">Belongs to the GART family.</text>
</comment>
<dbReference type="UniPathway" id="UPA00074">
    <property type="reaction ID" value="UER00126"/>
</dbReference>
<dbReference type="NCBIfam" id="TIGR00639">
    <property type="entry name" value="PurN"/>
    <property type="match status" value="1"/>
</dbReference>
<feature type="active site" description="Proton donor" evidence="4">
    <location>
        <position position="108"/>
    </location>
</feature>
<feature type="binding site" evidence="4">
    <location>
        <position position="64"/>
    </location>
    <ligand>
        <name>(6R)-10-formyltetrahydrofolate</name>
        <dbReference type="ChEBI" id="CHEBI:195366"/>
    </ligand>
</feature>
<evidence type="ECO:0000259" key="5">
    <source>
        <dbReference type="Pfam" id="PF00551"/>
    </source>
</evidence>
<dbReference type="Gene3D" id="3.40.50.170">
    <property type="entry name" value="Formyl transferase, N-terminal domain"/>
    <property type="match status" value="1"/>
</dbReference>
<comment type="function">
    <text evidence="4">Catalyzes the transfer of a formyl group from 10-formyltetrahydrofolate to 5-phospho-ribosyl-glycinamide (GAR), producing 5-phospho-ribosyl-N-formylglycinamide (FGAR) and tetrahydrofolate.</text>
</comment>